<evidence type="ECO:0000313" key="1">
    <source>
        <dbReference type="EMBL" id="KAJ6408026.1"/>
    </source>
</evidence>
<comment type="caution">
    <text evidence="1">The sequence shown here is derived from an EMBL/GenBank/DDBJ whole genome shotgun (WGS) entry which is preliminary data.</text>
</comment>
<organism evidence="1 2">
    <name type="scientific">Salix udensis</name>
    <dbReference type="NCBI Taxonomy" id="889485"/>
    <lineage>
        <taxon>Eukaryota</taxon>
        <taxon>Viridiplantae</taxon>
        <taxon>Streptophyta</taxon>
        <taxon>Embryophyta</taxon>
        <taxon>Tracheophyta</taxon>
        <taxon>Spermatophyta</taxon>
        <taxon>Magnoliopsida</taxon>
        <taxon>eudicotyledons</taxon>
        <taxon>Gunneridae</taxon>
        <taxon>Pentapetalae</taxon>
        <taxon>rosids</taxon>
        <taxon>fabids</taxon>
        <taxon>Malpighiales</taxon>
        <taxon>Salicaceae</taxon>
        <taxon>Saliceae</taxon>
        <taxon>Salix</taxon>
    </lineage>
</organism>
<keyword evidence="2" id="KW-1185">Reference proteome</keyword>
<dbReference type="Proteomes" id="UP001162972">
    <property type="component" value="Chromosome 6"/>
</dbReference>
<accession>A0AAD6NX41</accession>
<gene>
    <name evidence="1" type="ORF">OIU84_011352</name>
</gene>
<name>A0AAD6NX41_9ROSI</name>
<dbReference type="AlphaFoldDB" id="A0AAD6NX41"/>
<sequence length="126" mass="13973">MARSSVLMKFEALMARLNGVPGKSTGMVKHARGYMLEWARKSSNVAGVIDAQKQATGQLECVGQPFQPLAKKSRVSPTKGRPRLPGGRLRSFILASVPENHRNEEESDEGDNEEEVQIGNLHFLWK</sequence>
<reference evidence="1 2" key="1">
    <citation type="journal article" date="2023" name="Int. J. Mol. Sci.">
        <title>De Novo Assembly and Annotation of 11 Diverse Shrub Willow (Salix) Genomes Reveals Novel Gene Organization in Sex-Linked Regions.</title>
        <authorList>
            <person name="Hyden B."/>
            <person name="Feng K."/>
            <person name="Yates T.B."/>
            <person name="Jawdy S."/>
            <person name="Cereghino C."/>
            <person name="Smart L.B."/>
            <person name="Muchero W."/>
        </authorList>
    </citation>
    <scope>NUCLEOTIDE SEQUENCE [LARGE SCALE GENOMIC DNA]</scope>
    <source>
        <tissue evidence="1">Shoot tip</tissue>
    </source>
</reference>
<protein>
    <submittedName>
        <fullName evidence="1">Uncharacterized protein</fullName>
    </submittedName>
</protein>
<proteinExistence type="predicted"/>
<dbReference type="EMBL" id="JAPFFJ010000016">
    <property type="protein sequence ID" value="KAJ6408026.1"/>
    <property type="molecule type" value="Genomic_DNA"/>
</dbReference>
<evidence type="ECO:0000313" key="2">
    <source>
        <dbReference type="Proteomes" id="UP001162972"/>
    </source>
</evidence>